<reference evidence="9" key="1">
    <citation type="journal article" date="2020" name="Ecol. Evol.">
        <title>Genome structure and content of the rice root-knot nematode (Meloidogyne graminicola).</title>
        <authorList>
            <person name="Phan N.T."/>
            <person name="Danchin E.G.J."/>
            <person name="Klopp C."/>
            <person name="Perfus-Barbeoch L."/>
            <person name="Kozlowski D.K."/>
            <person name="Koutsovoulos G.D."/>
            <person name="Lopez-Roques C."/>
            <person name="Bouchez O."/>
            <person name="Zahm M."/>
            <person name="Besnard G."/>
            <person name="Bellafiore S."/>
        </authorList>
    </citation>
    <scope>NUCLEOTIDE SEQUENCE</scope>
    <source>
        <strain evidence="9">VN-18</strain>
    </source>
</reference>
<dbReference type="EMBL" id="JABEBT010000138">
    <property type="protein sequence ID" value="KAF7629896.1"/>
    <property type="molecule type" value="Genomic_DNA"/>
</dbReference>
<dbReference type="GO" id="GO:0005886">
    <property type="term" value="C:plasma membrane"/>
    <property type="evidence" value="ECO:0007669"/>
    <property type="project" value="TreeGrafter"/>
</dbReference>
<name>A0A8S9ZDW1_9BILA</name>
<feature type="compositionally biased region" description="Polar residues" evidence="6">
    <location>
        <begin position="411"/>
        <end position="430"/>
    </location>
</feature>
<dbReference type="PRINTS" id="PR00205">
    <property type="entry name" value="CADHERIN"/>
</dbReference>
<dbReference type="SMART" id="SM00112">
    <property type="entry name" value="CA"/>
    <property type="match status" value="1"/>
</dbReference>
<keyword evidence="3 7" id="KW-1133">Transmembrane helix</keyword>
<accession>A0A8S9ZDW1</accession>
<dbReference type="Gene3D" id="2.60.40.60">
    <property type="entry name" value="Cadherins"/>
    <property type="match status" value="1"/>
</dbReference>
<proteinExistence type="predicted"/>
<evidence type="ECO:0000313" key="9">
    <source>
        <dbReference type="EMBL" id="KAF7629896.1"/>
    </source>
</evidence>
<evidence type="ECO:0000256" key="2">
    <source>
        <dbReference type="ARBA" id="ARBA00022692"/>
    </source>
</evidence>
<feature type="transmembrane region" description="Helical" evidence="7">
    <location>
        <begin position="286"/>
        <end position="306"/>
    </location>
</feature>
<keyword evidence="7" id="KW-0472">Membrane</keyword>
<evidence type="ECO:0000256" key="7">
    <source>
        <dbReference type="SAM" id="Phobius"/>
    </source>
</evidence>
<dbReference type="InterPro" id="IPR002126">
    <property type="entry name" value="Cadherin-like_dom"/>
</dbReference>
<dbReference type="GO" id="GO:0007156">
    <property type="term" value="P:homophilic cell adhesion via plasma membrane adhesion molecules"/>
    <property type="evidence" value="ECO:0007669"/>
    <property type="project" value="InterPro"/>
</dbReference>
<dbReference type="PANTHER" id="PTHR24028">
    <property type="entry name" value="CADHERIN-87A"/>
    <property type="match status" value="1"/>
</dbReference>
<dbReference type="SUPFAM" id="SSF49313">
    <property type="entry name" value="Cadherin-like"/>
    <property type="match status" value="1"/>
</dbReference>
<organism evidence="9 10">
    <name type="scientific">Meloidogyne graminicola</name>
    <dbReference type="NCBI Taxonomy" id="189291"/>
    <lineage>
        <taxon>Eukaryota</taxon>
        <taxon>Metazoa</taxon>
        <taxon>Ecdysozoa</taxon>
        <taxon>Nematoda</taxon>
        <taxon>Chromadorea</taxon>
        <taxon>Rhabditida</taxon>
        <taxon>Tylenchina</taxon>
        <taxon>Tylenchomorpha</taxon>
        <taxon>Tylenchoidea</taxon>
        <taxon>Meloidogynidae</taxon>
        <taxon>Meloidogyninae</taxon>
        <taxon>Meloidogyne</taxon>
    </lineage>
</organism>
<dbReference type="OrthoDB" id="6252479at2759"/>
<evidence type="ECO:0000313" key="10">
    <source>
        <dbReference type="Proteomes" id="UP000605970"/>
    </source>
</evidence>
<dbReference type="PANTHER" id="PTHR24028:SF146">
    <property type="entry name" value="CADHERIN 96CB, ISOFORM D-RELATED"/>
    <property type="match status" value="1"/>
</dbReference>
<evidence type="ECO:0000256" key="5">
    <source>
        <dbReference type="PROSITE-ProRule" id="PRU00043"/>
    </source>
</evidence>
<feature type="region of interest" description="Disordered" evidence="6">
    <location>
        <begin position="379"/>
        <end position="460"/>
    </location>
</feature>
<dbReference type="PROSITE" id="PS50268">
    <property type="entry name" value="CADHERIN_2"/>
    <property type="match status" value="1"/>
</dbReference>
<keyword evidence="2 7" id="KW-0812">Transmembrane</keyword>
<comment type="caution">
    <text evidence="9">The sequence shown here is derived from an EMBL/GenBank/DDBJ whole genome shotgun (WGS) entry which is preliminary data.</text>
</comment>
<evidence type="ECO:0000256" key="4">
    <source>
        <dbReference type="ARBA" id="ARBA00023180"/>
    </source>
</evidence>
<dbReference type="Proteomes" id="UP000605970">
    <property type="component" value="Unassembled WGS sequence"/>
</dbReference>
<evidence type="ECO:0000256" key="3">
    <source>
        <dbReference type="ARBA" id="ARBA00022989"/>
    </source>
</evidence>
<keyword evidence="10" id="KW-1185">Reference proteome</keyword>
<dbReference type="InterPro" id="IPR050174">
    <property type="entry name" value="Protocadherin/Cadherin-CA"/>
</dbReference>
<protein>
    <recommendedName>
        <fullName evidence="8">Cadherin domain-containing protein</fullName>
    </recommendedName>
</protein>
<evidence type="ECO:0000256" key="6">
    <source>
        <dbReference type="SAM" id="MobiDB-lite"/>
    </source>
</evidence>
<evidence type="ECO:0000259" key="8">
    <source>
        <dbReference type="PROSITE" id="PS50268"/>
    </source>
</evidence>
<feature type="domain" description="Cadherin" evidence="8">
    <location>
        <begin position="77"/>
        <end position="183"/>
    </location>
</feature>
<sequence length="460" mass="51876">MKRKNGRLRQNKLKDNGHEVVFNGLVEQIKSKLAYNQALVVVRVIDRNDNEPQIKHLTIDGQLVFAVDWQTPLLQPIGRVSAYDPDEQPKQLQFYLEGESSSLFSINSTSGVIQLMKSLQTENSDEYSLSVSVSDGEHTVQTPITIYKLQPGTNIALLVINKSEDQVDVLNFVRYLNALLPSFDVNILVKQVYIGDNGIADPKRTHLLVYAQDKQTRIPLTAIRLKELIDSSLIQSEQQHSDSSIQNLKISDSPLQYLASVQVPDYNVWSSTSSFKLNSTEIVKKILLSISAFLIFGICTMLYLLLRCCKRKQELITKSDLEYMVDSHIAGPRPYNVELITRKAMQNAQNLLKLPEPIEDYTMTPESRATMLASSGIYSSNSGSLGGPLRRTNRETLESDNNEEPEYSPTIPKNQRIKNNYNSGEISSETLRSEAEEINDSTKKESPQTFPSDNSKELRN</sequence>
<dbReference type="CDD" id="cd11304">
    <property type="entry name" value="Cadherin_repeat"/>
    <property type="match status" value="1"/>
</dbReference>
<dbReference type="InterPro" id="IPR015919">
    <property type="entry name" value="Cadherin-like_sf"/>
</dbReference>
<dbReference type="Pfam" id="PF00028">
    <property type="entry name" value="Cadherin"/>
    <property type="match status" value="1"/>
</dbReference>
<gene>
    <name evidence="9" type="ORF">Mgra_00009125</name>
</gene>
<feature type="compositionally biased region" description="Basic and acidic residues" evidence="6">
    <location>
        <begin position="431"/>
        <end position="446"/>
    </location>
</feature>
<keyword evidence="5" id="KW-0106">Calcium</keyword>
<evidence type="ECO:0000256" key="1">
    <source>
        <dbReference type="ARBA" id="ARBA00004167"/>
    </source>
</evidence>
<comment type="subcellular location">
    <subcellularLocation>
        <location evidence="1">Membrane</location>
        <topology evidence="1">Single-pass membrane protein</topology>
    </subcellularLocation>
</comment>
<keyword evidence="4" id="KW-0325">Glycoprotein</keyword>
<dbReference type="GO" id="GO:0005509">
    <property type="term" value="F:calcium ion binding"/>
    <property type="evidence" value="ECO:0007669"/>
    <property type="project" value="UniProtKB-UniRule"/>
</dbReference>
<dbReference type="AlphaFoldDB" id="A0A8S9ZDW1"/>